<dbReference type="Gene3D" id="3.40.1350.10">
    <property type="match status" value="1"/>
</dbReference>
<proteinExistence type="predicted"/>
<dbReference type="PANTHER" id="PTHR30015:SF7">
    <property type="entry name" value="TYPE IV METHYL-DIRECTED RESTRICTION ENZYME ECOKMRR"/>
    <property type="match status" value="1"/>
</dbReference>
<dbReference type="GO" id="GO:0009307">
    <property type="term" value="P:DNA restriction-modification system"/>
    <property type="evidence" value="ECO:0007669"/>
    <property type="project" value="InterPro"/>
</dbReference>
<accession>A0A645FLB4</accession>
<comment type="caution">
    <text evidence="2">The sequence shown here is derived from an EMBL/GenBank/DDBJ whole genome shotgun (WGS) entry which is preliminary data.</text>
</comment>
<dbReference type="InterPro" id="IPR011856">
    <property type="entry name" value="tRNA_endonuc-like_dom_sf"/>
</dbReference>
<dbReference type="GO" id="GO:0003677">
    <property type="term" value="F:DNA binding"/>
    <property type="evidence" value="ECO:0007669"/>
    <property type="project" value="InterPro"/>
</dbReference>
<feature type="domain" description="Restriction endonuclease type IV Mrr" evidence="1">
    <location>
        <begin position="10"/>
        <end position="124"/>
    </location>
</feature>
<evidence type="ECO:0000313" key="2">
    <source>
        <dbReference type="EMBL" id="MPN14730.1"/>
    </source>
</evidence>
<dbReference type="SUPFAM" id="SSF52980">
    <property type="entry name" value="Restriction endonuclease-like"/>
    <property type="match status" value="1"/>
</dbReference>
<dbReference type="InterPro" id="IPR011335">
    <property type="entry name" value="Restrct_endonuc-II-like"/>
</dbReference>
<dbReference type="InterPro" id="IPR052906">
    <property type="entry name" value="Type_IV_Methyl-Rstrct_Enzyme"/>
</dbReference>
<evidence type="ECO:0000259" key="1">
    <source>
        <dbReference type="Pfam" id="PF04471"/>
    </source>
</evidence>
<gene>
    <name evidence="2" type="ORF">SDC9_162057</name>
</gene>
<dbReference type="GO" id="GO:0015666">
    <property type="term" value="F:restriction endodeoxyribonuclease activity"/>
    <property type="evidence" value="ECO:0007669"/>
    <property type="project" value="TreeGrafter"/>
</dbReference>
<organism evidence="2">
    <name type="scientific">bioreactor metagenome</name>
    <dbReference type="NCBI Taxonomy" id="1076179"/>
    <lineage>
        <taxon>unclassified sequences</taxon>
        <taxon>metagenomes</taxon>
        <taxon>ecological metagenomes</taxon>
    </lineage>
</organism>
<name>A0A645FLB4_9ZZZZ</name>
<dbReference type="EMBL" id="VSSQ01061390">
    <property type="protein sequence ID" value="MPN14730.1"/>
    <property type="molecule type" value="Genomic_DNA"/>
</dbReference>
<dbReference type="Pfam" id="PF04471">
    <property type="entry name" value="Mrr_cat"/>
    <property type="match status" value="1"/>
</dbReference>
<protein>
    <recommendedName>
        <fullName evidence="1">Restriction endonuclease type IV Mrr domain-containing protein</fullName>
    </recommendedName>
</protein>
<dbReference type="PANTHER" id="PTHR30015">
    <property type="entry name" value="MRR RESTRICTION SYSTEM PROTEIN"/>
    <property type="match status" value="1"/>
</dbReference>
<reference evidence="2" key="1">
    <citation type="submission" date="2019-08" db="EMBL/GenBank/DDBJ databases">
        <authorList>
            <person name="Kucharzyk K."/>
            <person name="Murdoch R.W."/>
            <person name="Higgins S."/>
            <person name="Loffler F."/>
        </authorList>
    </citation>
    <scope>NUCLEOTIDE SEQUENCE</scope>
</reference>
<sequence length="200" mass="22879">MNPYRELVSSISPTEYEVLCLEILNSYAETEHLSNFSIQHNIKITVDDGTYQIDVYASFIAMGVEFKVITECKRYSTSVSREKVAVLNDKVKSLGAHKGIMISTSGFQSGAYEYAKKHGIALIQVIDKNALHILNAANPETEEQKREINLMLDWNKCLPKYYAKEYNSMDFPDRTIYPSPIMIEEIRKVFIAKHSQLLKD</sequence>
<dbReference type="AlphaFoldDB" id="A0A645FLB4"/>
<dbReference type="InterPro" id="IPR007560">
    <property type="entry name" value="Restrct_endonuc_IV_Mrr"/>
</dbReference>